<evidence type="ECO:0000313" key="8">
    <source>
        <dbReference type="EMBL" id="MFC4335198.1"/>
    </source>
</evidence>
<keyword evidence="4" id="KW-0680">Restriction system</keyword>
<organism evidence="8 9">
    <name type="scientific">Salininema proteolyticum</name>
    <dbReference type="NCBI Taxonomy" id="1607685"/>
    <lineage>
        <taxon>Bacteria</taxon>
        <taxon>Bacillati</taxon>
        <taxon>Actinomycetota</taxon>
        <taxon>Actinomycetes</taxon>
        <taxon>Glycomycetales</taxon>
        <taxon>Glycomycetaceae</taxon>
        <taxon>Salininema</taxon>
    </lineage>
</organism>
<evidence type="ECO:0000313" key="9">
    <source>
        <dbReference type="Proteomes" id="UP001595823"/>
    </source>
</evidence>
<comment type="similarity">
    <text evidence="5 6">Belongs to the class I-like SAM-binding methyltransferase superfamily. C5-methyltransferase family.</text>
</comment>
<dbReference type="GO" id="GO:0032259">
    <property type="term" value="P:methylation"/>
    <property type="evidence" value="ECO:0007669"/>
    <property type="project" value="UniProtKB-KW"/>
</dbReference>
<dbReference type="EMBL" id="JBHSDK010000012">
    <property type="protein sequence ID" value="MFC4335198.1"/>
    <property type="molecule type" value="Genomic_DNA"/>
</dbReference>
<evidence type="ECO:0000256" key="5">
    <source>
        <dbReference type="PROSITE-ProRule" id="PRU01016"/>
    </source>
</evidence>
<dbReference type="GO" id="GO:0003886">
    <property type="term" value="F:DNA (cytosine-5-)-methyltransferase activity"/>
    <property type="evidence" value="ECO:0007669"/>
    <property type="project" value="UniProtKB-EC"/>
</dbReference>
<protein>
    <recommendedName>
        <fullName evidence="7">Cytosine-specific methyltransferase</fullName>
        <ecNumber evidence="7">2.1.1.37</ecNumber>
    </recommendedName>
</protein>
<dbReference type="EC" id="2.1.1.37" evidence="7"/>
<accession>A0ABV8TXN3</accession>
<comment type="catalytic activity">
    <reaction evidence="7">
        <text>a 2'-deoxycytidine in DNA + S-adenosyl-L-methionine = a 5-methyl-2'-deoxycytidine in DNA + S-adenosyl-L-homocysteine + H(+)</text>
        <dbReference type="Rhea" id="RHEA:13681"/>
        <dbReference type="Rhea" id="RHEA-COMP:11369"/>
        <dbReference type="Rhea" id="RHEA-COMP:11370"/>
        <dbReference type="ChEBI" id="CHEBI:15378"/>
        <dbReference type="ChEBI" id="CHEBI:57856"/>
        <dbReference type="ChEBI" id="CHEBI:59789"/>
        <dbReference type="ChEBI" id="CHEBI:85452"/>
        <dbReference type="ChEBI" id="CHEBI:85454"/>
        <dbReference type="EC" id="2.1.1.37"/>
    </reaction>
</comment>
<dbReference type="PROSITE" id="PS51679">
    <property type="entry name" value="SAM_MT_C5"/>
    <property type="match status" value="1"/>
</dbReference>
<dbReference type="Pfam" id="PF00145">
    <property type="entry name" value="DNA_methylase"/>
    <property type="match status" value="1"/>
</dbReference>
<sequence length="320" mass="34786">MSPLTLGSLFSGYGGLDLGIRAAFGDVQPLWHSEINSNAATVLHHHWPDIPNLGDITQIKWRKVPPVDILAGGFPCQDLSTAGKRRGFDDGTRSALWTYYAKAIKKLRPRLVVIENVKGLLNASAHLRALGDIHPDMATDRPPTAIEAVLADLAELGYHARWLCLEASEAGAPHRRARVFIAATPADSYREFHVRPVPNPVAGAQAPLPGGGEESALDALERHGIGPGRWPGRFRSALERWEKVIGRPAPYPVDHDGERDRLSLDMIEWMMGLPRGHVTAVPDLSRTAQIALLGNGVVPQQAHLALAELCDDEAWIGSDA</sequence>
<dbReference type="PROSITE" id="PS00094">
    <property type="entry name" value="C5_MTASE_1"/>
    <property type="match status" value="1"/>
</dbReference>
<dbReference type="InterPro" id="IPR001525">
    <property type="entry name" value="C5_MeTfrase"/>
</dbReference>
<evidence type="ECO:0000256" key="4">
    <source>
        <dbReference type="ARBA" id="ARBA00022747"/>
    </source>
</evidence>
<keyword evidence="9" id="KW-1185">Reference proteome</keyword>
<dbReference type="SUPFAM" id="SSF53335">
    <property type="entry name" value="S-adenosyl-L-methionine-dependent methyltransferases"/>
    <property type="match status" value="1"/>
</dbReference>
<evidence type="ECO:0000256" key="1">
    <source>
        <dbReference type="ARBA" id="ARBA00022603"/>
    </source>
</evidence>
<evidence type="ECO:0000256" key="3">
    <source>
        <dbReference type="ARBA" id="ARBA00022691"/>
    </source>
</evidence>
<proteinExistence type="inferred from homology"/>
<dbReference type="InterPro" id="IPR018117">
    <property type="entry name" value="C5_DNA_meth_AS"/>
</dbReference>
<dbReference type="NCBIfam" id="TIGR00675">
    <property type="entry name" value="dcm"/>
    <property type="match status" value="1"/>
</dbReference>
<evidence type="ECO:0000256" key="6">
    <source>
        <dbReference type="RuleBase" id="RU000416"/>
    </source>
</evidence>
<dbReference type="PANTHER" id="PTHR10629">
    <property type="entry name" value="CYTOSINE-SPECIFIC METHYLTRANSFERASE"/>
    <property type="match status" value="1"/>
</dbReference>
<dbReference type="Gene3D" id="3.40.50.150">
    <property type="entry name" value="Vaccinia Virus protein VP39"/>
    <property type="match status" value="1"/>
</dbReference>
<reference evidence="9" key="1">
    <citation type="journal article" date="2019" name="Int. J. Syst. Evol. Microbiol.">
        <title>The Global Catalogue of Microorganisms (GCM) 10K type strain sequencing project: providing services to taxonomists for standard genome sequencing and annotation.</title>
        <authorList>
            <consortium name="The Broad Institute Genomics Platform"/>
            <consortium name="The Broad Institute Genome Sequencing Center for Infectious Disease"/>
            <person name="Wu L."/>
            <person name="Ma J."/>
        </authorList>
    </citation>
    <scope>NUCLEOTIDE SEQUENCE [LARGE SCALE GENOMIC DNA]</scope>
    <source>
        <strain evidence="9">IBRC-M 10908</strain>
    </source>
</reference>
<keyword evidence="3 5" id="KW-0949">S-adenosyl-L-methionine</keyword>
<dbReference type="PANTHER" id="PTHR10629:SF52">
    <property type="entry name" value="DNA (CYTOSINE-5)-METHYLTRANSFERASE 1"/>
    <property type="match status" value="1"/>
</dbReference>
<comment type="caution">
    <text evidence="8">The sequence shown here is derived from an EMBL/GenBank/DDBJ whole genome shotgun (WGS) entry which is preliminary data.</text>
</comment>
<dbReference type="InterPro" id="IPR029063">
    <property type="entry name" value="SAM-dependent_MTases_sf"/>
</dbReference>
<dbReference type="PRINTS" id="PR00105">
    <property type="entry name" value="C5METTRFRASE"/>
</dbReference>
<feature type="active site" evidence="5">
    <location>
        <position position="76"/>
    </location>
</feature>
<evidence type="ECO:0000256" key="7">
    <source>
        <dbReference type="RuleBase" id="RU000417"/>
    </source>
</evidence>
<dbReference type="InterPro" id="IPR050390">
    <property type="entry name" value="C5-Methyltransferase"/>
</dbReference>
<keyword evidence="1 5" id="KW-0489">Methyltransferase</keyword>
<evidence type="ECO:0000256" key="2">
    <source>
        <dbReference type="ARBA" id="ARBA00022679"/>
    </source>
</evidence>
<keyword evidence="2 5" id="KW-0808">Transferase</keyword>
<name>A0ABV8TXN3_9ACTN</name>
<dbReference type="Proteomes" id="UP001595823">
    <property type="component" value="Unassembled WGS sequence"/>
</dbReference>
<gene>
    <name evidence="8" type="ORF">ACFPET_08305</name>
</gene>
<dbReference type="RefSeq" id="WP_380619657.1">
    <property type="nucleotide sequence ID" value="NZ_JBHSDK010000012.1"/>
</dbReference>